<dbReference type="SMART" id="SM00857">
    <property type="entry name" value="Resolvase"/>
    <property type="match status" value="1"/>
</dbReference>
<dbReference type="GeneID" id="93338624"/>
<proteinExistence type="predicted"/>
<keyword evidence="1" id="KW-0175">Coiled coil</keyword>
<dbReference type="PROSITE" id="PS51736">
    <property type="entry name" value="RECOMBINASES_3"/>
    <property type="match status" value="1"/>
</dbReference>
<dbReference type="EMBL" id="FUYF01000014">
    <property type="protein sequence ID" value="SKA91872.1"/>
    <property type="molecule type" value="Genomic_DNA"/>
</dbReference>
<dbReference type="Proteomes" id="UP000190286">
    <property type="component" value="Unassembled WGS sequence"/>
</dbReference>
<organism evidence="3 4">
    <name type="scientific">Gemmiger formicilis</name>
    <dbReference type="NCBI Taxonomy" id="745368"/>
    <lineage>
        <taxon>Bacteria</taxon>
        <taxon>Bacillati</taxon>
        <taxon>Bacillota</taxon>
        <taxon>Clostridia</taxon>
        <taxon>Eubacteriales</taxon>
        <taxon>Gemmiger</taxon>
    </lineage>
</organism>
<dbReference type="InterPro" id="IPR050639">
    <property type="entry name" value="SSR_resolvase"/>
</dbReference>
<dbReference type="SUPFAM" id="SSF53041">
    <property type="entry name" value="Resolvase-like"/>
    <property type="match status" value="1"/>
</dbReference>
<dbReference type="GO" id="GO:0000150">
    <property type="term" value="F:DNA strand exchange activity"/>
    <property type="evidence" value="ECO:0007669"/>
    <property type="project" value="InterPro"/>
</dbReference>
<name>A0A1T4XQP7_9FIRM</name>
<sequence>MPVYGYCRISTPQQNIERQVRNIAAAYPAAHIVREVYTGTACRGRQELDKLLHCVQPGDTIVFDSVSRMSRSAEEGCALYETLYNRGVTLCFLKEPHINTDTYKQALQRQVSSSPETGSAATDRFVSGIMDALNRYTADLAKEQIRLAFAQAQKEVDDLHQRTREGILTARLNGKQIGQTPGRKLTIKKSAPCKEQIKKYSRDFDGTLTDADCIKLIGIARNTYYKYKRELREELTRNMES</sequence>
<dbReference type="InterPro" id="IPR036162">
    <property type="entry name" value="Resolvase-like_N_sf"/>
</dbReference>
<dbReference type="RefSeq" id="WP_078785037.1">
    <property type="nucleotide sequence ID" value="NZ_FUYF01000014.1"/>
</dbReference>
<dbReference type="GO" id="GO:0003677">
    <property type="term" value="F:DNA binding"/>
    <property type="evidence" value="ECO:0007669"/>
    <property type="project" value="InterPro"/>
</dbReference>
<protein>
    <submittedName>
        <fullName evidence="3">Site-specific DNA recombinase</fullName>
    </submittedName>
</protein>
<accession>A0A1T4XQP7</accession>
<dbReference type="Gene3D" id="3.40.50.1390">
    <property type="entry name" value="Resolvase, N-terminal catalytic domain"/>
    <property type="match status" value="1"/>
</dbReference>
<gene>
    <name evidence="3" type="ORF">SAMN02745178_02174</name>
</gene>
<dbReference type="Pfam" id="PF00239">
    <property type="entry name" value="Resolvase"/>
    <property type="match status" value="1"/>
</dbReference>
<dbReference type="OrthoDB" id="9797501at2"/>
<feature type="coiled-coil region" evidence="1">
    <location>
        <begin position="133"/>
        <end position="162"/>
    </location>
</feature>
<feature type="domain" description="Resolvase/invertase-type recombinase catalytic" evidence="2">
    <location>
        <begin position="2"/>
        <end position="156"/>
    </location>
</feature>
<evidence type="ECO:0000313" key="3">
    <source>
        <dbReference type="EMBL" id="SKA91872.1"/>
    </source>
</evidence>
<dbReference type="CDD" id="cd03768">
    <property type="entry name" value="SR_ResInv"/>
    <property type="match status" value="1"/>
</dbReference>
<dbReference type="PANTHER" id="PTHR30461">
    <property type="entry name" value="DNA-INVERTASE FROM LAMBDOID PROPHAGE"/>
    <property type="match status" value="1"/>
</dbReference>
<dbReference type="AlphaFoldDB" id="A0A1T4XQP7"/>
<dbReference type="PANTHER" id="PTHR30461:SF19">
    <property type="entry name" value="SITE-SPECIFIC RECOMBINASE RESOLVASE FAMILY"/>
    <property type="match status" value="1"/>
</dbReference>
<dbReference type="InterPro" id="IPR006119">
    <property type="entry name" value="Resolv_N"/>
</dbReference>
<evidence type="ECO:0000256" key="1">
    <source>
        <dbReference type="SAM" id="Coils"/>
    </source>
</evidence>
<evidence type="ECO:0000259" key="2">
    <source>
        <dbReference type="PROSITE" id="PS51736"/>
    </source>
</evidence>
<evidence type="ECO:0000313" key="4">
    <source>
        <dbReference type="Proteomes" id="UP000190286"/>
    </source>
</evidence>
<reference evidence="3 4" key="1">
    <citation type="submission" date="2017-02" db="EMBL/GenBank/DDBJ databases">
        <authorList>
            <person name="Peterson S.W."/>
        </authorList>
    </citation>
    <scope>NUCLEOTIDE SEQUENCE [LARGE SCALE GENOMIC DNA]</scope>
    <source>
        <strain evidence="3 4">ATCC 27749</strain>
    </source>
</reference>
<keyword evidence="4" id="KW-1185">Reference proteome</keyword>